<feature type="binding site" evidence="3">
    <location>
        <begin position="9"/>
        <end position="14"/>
    </location>
    <ligand>
        <name>substrate</name>
    </ligand>
</feature>
<dbReference type="GO" id="GO:0016740">
    <property type="term" value="F:transferase activity"/>
    <property type="evidence" value="ECO:0007669"/>
    <property type="project" value="UniProtKB-KW"/>
</dbReference>
<dbReference type="PANTHER" id="PTHR12935:SF0">
    <property type="entry name" value="GAMMA-GLUTAMYLCYCLOTRANSFERASE"/>
    <property type="match status" value="1"/>
</dbReference>
<gene>
    <name evidence="4" type="ORF">FSO04_20210</name>
</gene>
<feature type="binding site" evidence="3">
    <location>
        <position position="125"/>
    </location>
    <ligand>
        <name>substrate</name>
    </ligand>
</feature>
<keyword evidence="4" id="KW-0808">Transferase</keyword>
<proteinExistence type="predicted"/>
<reference evidence="4 5" key="1">
    <citation type="journal article" date="2020" name="Int. J. Syst. Evol. Microbiol.">
        <title>Paraburkholderia madseniana sp. nov., a phenolic acid-degrading bacterium isolated from acidic forest soil.</title>
        <authorList>
            <person name="Wilhelm R.C."/>
            <person name="Murphy S.J.L."/>
            <person name="Feriancek N.M."/>
            <person name="Karasz D.C."/>
            <person name="DeRito C.M."/>
            <person name="Newman J.D."/>
            <person name="Buckley D.H."/>
        </authorList>
    </citation>
    <scope>NUCLEOTIDE SEQUENCE [LARGE SCALE GENOMIC DNA]</scope>
    <source>
        <strain evidence="4 5">RP11</strain>
    </source>
</reference>
<dbReference type="AlphaFoldDB" id="A0A6N6WE81"/>
<name>A0A6N6WE81_9BURK</name>
<dbReference type="SUPFAM" id="SSF110857">
    <property type="entry name" value="Gamma-glutamyl cyclotransferase-like"/>
    <property type="match status" value="1"/>
</dbReference>
<dbReference type="CDD" id="cd06661">
    <property type="entry name" value="GGCT_like"/>
    <property type="match status" value="1"/>
</dbReference>
<dbReference type="InterPro" id="IPR013024">
    <property type="entry name" value="GGCT-like"/>
</dbReference>
<evidence type="ECO:0000256" key="2">
    <source>
        <dbReference type="PIRSR" id="PIRSR617939-1"/>
    </source>
</evidence>
<evidence type="ECO:0000313" key="4">
    <source>
        <dbReference type="EMBL" id="KAE8758104.1"/>
    </source>
</evidence>
<evidence type="ECO:0000313" key="5">
    <source>
        <dbReference type="Proteomes" id="UP000463700"/>
    </source>
</evidence>
<dbReference type="InterPro" id="IPR036568">
    <property type="entry name" value="GGCT-like_sf"/>
</dbReference>
<dbReference type="InterPro" id="IPR017939">
    <property type="entry name" value="G-Glutamylcylcotransferase"/>
</dbReference>
<dbReference type="Proteomes" id="UP000463700">
    <property type="component" value="Unassembled WGS sequence"/>
</dbReference>
<dbReference type="PANTHER" id="PTHR12935">
    <property type="entry name" value="GAMMA-GLUTAMYLCYCLOTRANSFERASE"/>
    <property type="match status" value="1"/>
</dbReference>
<dbReference type="OrthoDB" id="5401862at2"/>
<sequence length="168" mass="18470">MFTTDEFAYFAYGSNMSARRLVARVPSARVVASGFVSGCRLAFDKISNDGSGKCDCENTGVAGDRVYGVIFGVAFRDRVVLDRFEGAGAGYEPKTVHVETNVCGLDALTYFATKKRFGLTPYHWYKRHVLIGAREAGLPADYIRAIEAVASVDDSQQSRAEKEARLYD</sequence>
<evidence type="ECO:0000256" key="3">
    <source>
        <dbReference type="PIRSR" id="PIRSR617939-2"/>
    </source>
</evidence>
<accession>A0A6N6WE81</accession>
<dbReference type="GO" id="GO:0003839">
    <property type="term" value="F:gamma-glutamylcyclotransferase activity"/>
    <property type="evidence" value="ECO:0007669"/>
    <property type="project" value="InterPro"/>
</dbReference>
<dbReference type="Pfam" id="PF13772">
    <property type="entry name" value="AIG2_2"/>
    <property type="match status" value="1"/>
</dbReference>
<dbReference type="EMBL" id="VOSW01000037">
    <property type="protein sequence ID" value="KAE8758104.1"/>
    <property type="molecule type" value="Genomic_DNA"/>
</dbReference>
<protein>
    <submittedName>
        <fullName evidence="4">Gamma-glutamylcyclotransferase</fullName>
    </submittedName>
</protein>
<evidence type="ECO:0000256" key="1">
    <source>
        <dbReference type="ARBA" id="ARBA00023239"/>
    </source>
</evidence>
<dbReference type="Gene3D" id="3.10.490.10">
    <property type="entry name" value="Gamma-glutamyl cyclotransferase-like"/>
    <property type="match status" value="1"/>
</dbReference>
<comment type="caution">
    <text evidence="4">The sequence shown here is derived from an EMBL/GenBank/DDBJ whole genome shotgun (WGS) entry which is preliminary data.</text>
</comment>
<dbReference type="RefSeq" id="WP_154561779.1">
    <property type="nucleotide sequence ID" value="NZ_VOSW01000037.1"/>
</dbReference>
<organism evidence="4 5">
    <name type="scientific">Paraburkholderia madseniana</name>
    <dbReference type="NCBI Taxonomy" id="2599607"/>
    <lineage>
        <taxon>Bacteria</taxon>
        <taxon>Pseudomonadati</taxon>
        <taxon>Pseudomonadota</taxon>
        <taxon>Betaproteobacteria</taxon>
        <taxon>Burkholderiales</taxon>
        <taxon>Burkholderiaceae</taxon>
        <taxon>Paraburkholderia</taxon>
    </lineage>
</organism>
<keyword evidence="1" id="KW-0456">Lyase</keyword>
<feature type="active site" description="Proton acceptor" evidence="2">
    <location>
        <position position="85"/>
    </location>
</feature>